<accession>A0A1I7G241</accession>
<dbReference type="InterPro" id="IPR036249">
    <property type="entry name" value="Thioredoxin-like_sf"/>
</dbReference>
<keyword evidence="15" id="KW-1185">Reference proteome</keyword>
<keyword evidence="4" id="KW-0049">Antioxidant</keyword>
<dbReference type="Pfam" id="PF00578">
    <property type="entry name" value="AhpC-TSA"/>
    <property type="match status" value="1"/>
</dbReference>
<comment type="similarity">
    <text evidence="9">Belongs to the peroxiredoxin family. BCP/PrxQ subfamily.</text>
</comment>
<dbReference type="EMBL" id="FPBK01000003">
    <property type="protein sequence ID" value="SFU42473.1"/>
    <property type="molecule type" value="Genomic_DNA"/>
</dbReference>
<dbReference type="InterPro" id="IPR013766">
    <property type="entry name" value="Thioredoxin_domain"/>
</dbReference>
<dbReference type="EC" id="1.11.1.24" evidence="2"/>
<dbReference type="RefSeq" id="WP_093024215.1">
    <property type="nucleotide sequence ID" value="NZ_FPBK01000003.1"/>
</dbReference>
<evidence type="ECO:0000256" key="7">
    <source>
        <dbReference type="ARBA" id="ARBA00023284"/>
    </source>
</evidence>
<keyword evidence="7" id="KW-0676">Redox-active center</keyword>
<evidence type="ECO:0000256" key="4">
    <source>
        <dbReference type="ARBA" id="ARBA00022862"/>
    </source>
</evidence>
<dbReference type="GO" id="GO:0008379">
    <property type="term" value="F:thioredoxin peroxidase activity"/>
    <property type="evidence" value="ECO:0007669"/>
    <property type="project" value="TreeGrafter"/>
</dbReference>
<dbReference type="PROSITE" id="PS51352">
    <property type="entry name" value="THIOREDOXIN_2"/>
    <property type="match status" value="1"/>
</dbReference>
<dbReference type="GO" id="GO:0034599">
    <property type="term" value="P:cellular response to oxidative stress"/>
    <property type="evidence" value="ECO:0007669"/>
    <property type="project" value="TreeGrafter"/>
</dbReference>
<organism evidence="14 15">
    <name type="scientific">Pustulibacterium marinum</name>
    <dbReference type="NCBI Taxonomy" id="1224947"/>
    <lineage>
        <taxon>Bacteria</taxon>
        <taxon>Pseudomonadati</taxon>
        <taxon>Bacteroidota</taxon>
        <taxon>Flavobacteriia</taxon>
        <taxon>Flavobacteriales</taxon>
        <taxon>Flavobacteriaceae</taxon>
        <taxon>Pustulibacterium</taxon>
    </lineage>
</organism>
<evidence type="ECO:0000256" key="11">
    <source>
        <dbReference type="ARBA" id="ARBA00049091"/>
    </source>
</evidence>
<feature type="region of interest" description="Disordered" evidence="12">
    <location>
        <begin position="23"/>
        <end position="49"/>
    </location>
</feature>
<evidence type="ECO:0000256" key="5">
    <source>
        <dbReference type="ARBA" id="ARBA00023002"/>
    </source>
</evidence>
<evidence type="ECO:0000256" key="1">
    <source>
        <dbReference type="ARBA" id="ARBA00003330"/>
    </source>
</evidence>
<dbReference type="STRING" id="1224947.SAMN05216480_10377"/>
<dbReference type="GO" id="GO:0005737">
    <property type="term" value="C:cytoplasm"/>
    <property type="evidence" value="ECO:0007669"/>
    <property type="project" value="TreeGrafter"/>
</dbReference>
<keyword evidence="3" id="KW-0575">Peroxidase</keyword>
<evidence type="ECO:0000256" key="10">
    <source>
        <dbReference type="ARBA" id="ARBA00042639"/>
    </source>
</evidence>
<protein>
    <recommendedName>
        <fullName evidence="2">thioredoxin-dependent peroxiredoxin</fullName>
        <ecNumber evidence="2">1.11.1.24</ecNumber>
    </recommendedName>
    <alternativeName>
        <fullName evidence="8">Thioredoxin peroxidase</fullName>
    </alternativeName>
    <alternativeName>
        <fullName evidence="10">Thioredoxin-dependent peroxiredoxin Bcp</fullName>
    </alternativeName>
</protein>
<comment type="function">
    <text evidence="1">Thiol-specific peroxidase that catalyzes the reduction of hydrogen peroxide and organic hydroperoxides to water and alcohols, respectively. Plays a role in cell protection against oxidative stress by detoxifying peroxides and as sensor of hydrogen peroxide-mediated signaling events.</text>
</comment>
<dbReference type="SUPFAM" id="SSF52833">
    <property type="entry name" value="Thioredoxin-like"/>
    <property type="match status" value="1"/>
</dbReference>
<proteinExistence type="inferred from homology"/>
<evidence type="ECO:0000313" key="14">
    <source>
        <dbReference type="EMBL" id="SFU42473.1"/>
    </source>
</evidence>
<comment type="catalytic activity">
    <reaction evidence="11">
        <text>a hydroperoxide + [thioredoxin]-dithiol = an alcohol + [thioredoxin]-disulfide + H2O</text>
        <dbReference type="Rhea" id="RHEA:62620"/>
        <dbReference type="Rhea" id="RHEA-COMP:10698"/>
        <dbReference type="Rhea" id="RHEA-COMP:10700"/>
        <dbReference type="ChEBI" id="CHEBI:15377"/>
        <dbReference type="ChEBI" id="CHEBI:29950"/>
        <dbReference type="ChEBI" id="CHEBI:30879"/>
        <dbReference type="ChEBI" id="CHEBI:35924"/>
        <dbReference type="ChEBI" id="CHEBI:50058"/>
        <dbReference type="EC" id="1.11.1.24"/>
    </reaction>
</comment>
<dbReference type="Gene3D" id="3.40.30.10">
    <property type="entry name" value="Glutaredoxin"/>
    <property type="match status" value="1"/>
</dbReference>
<dbReference type="OrthoDB" id="9809746at2"/>
<gene>
    <name evidence="14" type="ORF">SAMN05216480_10377</name>
</gene>
<feature type="domain" description="Thioredoxin" evidence="13">
    <location>
        <begin position="49"/>
        <end position="218"/>
    </location>
</feature>
<evidence type="ECO:0000259" key="13">
    <source>
        <dbReference type="PROSITE" id="PS51352"/>
    </source>
</evidence>
<evidence type="ECO:0000256" key="12">
    <source>
        <dbReference type="SAM" id="MobiDB-lite"/>
    </source>
</evidence>
<keyword evidence="6" id="KW-1015">Disulfide bond</keyword>
<evidence type="ECO:0000256" key="9">
    <source>
        <dbReference type="ARBA" id="ARBA00038489"/>
    </source>
</evidence>
<dbReference type="GO" id="GO:0045454">
    <property type="term" value="P:cell redox homeostasis"/>
    <property type="evidence" value="ECO:0007669"/>
    <property type="project" value="TreeGrafter"/>
</dbReference>
<keyword evidence="5" id="KW-0560">Oxidoreductase</keyword>
<dbReference type="Proteomes" id="UP000199138">
    <property type="component" value="Unassembled WGS sequence"/>
</dbReference>
<evidence type="ECO:0000256" key="6">
    <source>
        <dbReference type="ARBA" id="ARBA00023157"/>
    </source>
</evidence>
<dbReference type="AlphaFoldDB" id="A0A1I7G241"/>
<evidence type="ECO:0000313" key="15">
    <source>
        <dbReference type="Proteomes" id="UP000199138"/>
    </source>
</evidence>
<dbReference type="CDD" id="cd02970">
    <property type="entry name" value="PRX_like2"/>
    <property type="match status" value="1"/>
</dbReference>
<dbReference type="PANTHER" id="PTHR42801:SF7">
    <property type="entry name" value="SLL1159 PROTEIN"/>
    <property type="match status" value="1"/>
</dbReference>
<evidence type="ECO:0000256" key="3">
    <source>
        <dbReference type="ARBA" id="ARBA00022559"/>
    </source>
</evidence>
<dbReference type="InterPro" id="IPR050924">
    <property type="entry name" value="Peroxiredoxin_BCP/PrxQ"/>
</dbReference>
<evidence type="ECO:0000256" key="8">
    <source>
        <dbReference type="ARBA" id="ARBA00032824"/>
    </source>
</evidence>
<name>A0A1I7G241_9FLAO</name>
<dbReference type="InterPro" id="IPR000866">
    <property type="entry name" value="AhpC/TSA"/>
</dbReference>
<dbReference type="PANTHER" id="PTHR42801">
    <property type="entry name" value="THIOREDOXIN-DEPENDENT PEROXIDE REDUCTASE"/>
    <property type="match status" value="1"/>
</dbReference>
<evidence type="ECO:0000256" key="2">
    <source>
        <dbReference type="ARBA" id="ARBA00013017"/>
    </source>
</evidence>
<reference evidence="14 15" key="1">
    <citation type="submission" date="2016-10" db="EMBL/GenBank/DDBJ databases">
        <authorList>
            <person name="de Groot N.N."/>
        </authorList>
    </citation>
    <scope>NUCLEOTIDE SEQUENCE [LARGE SCALE GENOMIC DNA]</scope>
    <source>
        <strain evidence="14 15">CGMCC 1.12333</strain>
    </source>
</reference>
<sequence>MKKLLIGVLALTLCFSCETSEKKEEKSTSPNTEDLTEFGIKQGEDPKGLQVGTKVPDIEIEVEGRAVPLAKLYAEKPLVLFFYRGSWCPHCNKYLSQMAEQASTIQENATLVAVTPETRDYAEKMKGEKKAHFLVASDISGEVMDAFNVGFGVTNAYQENLTKNKISLTDRNASHQSVLPVPATYIINTHGEIVYRFVNPDYTKRAPIEEIIKVVDQL</sequence>